<dbReference type="EMBL" id="OBQC01000005">
    <property type="protein sequence ID" value="SOC39038.1"/>
    <property type="molecule type" value="Genomic_DNA"/>
</dbReference>
<evidence type="ECO:0000313" key="2">
    <source>
        <dbReference type="Proteomes" id="UP000219252"/>
    </source>
</evidence>
<keyword evidence="2" id="KW-1185">Reference proteome</keyword>
<evidence type="ECO:0000313" key="1">
    <source>
        <dbReference type="EMBL" id="SOC39038.1"/>
    </source>
</evidence>
<organism evidence="1 2">
    <name type="scientific">Ureibacillus acetophenoni</name>
    <dbReference type="NCBI Taxonomy" id="614649"/>
    <lineage>
        <taxon>Bacteria</taxon>
        <taxon>Bacillati</taxon>
        <taxon>Bacillota</taxon>
        <taxon>Bacilli</taxon>
        <taxon>Bacillales</taxon>
        <taxon>Caryophanaceae</taxon>
        <taxon>Ureibacillus</taxon>
    </lineage>
</organism>
<gene>
    <name evidence="1" type="ORF">SAMN05877842_10516</name>
</gene>
<proteinExistence type="predicted"/>
<dbReference type="AlphaFoldDB" id="A0A285UCA6"/>
<dbReference type="Proteomes" id="UP000219252">
    <property type="component" value="Unassembled WGS sequence"/>
</dbReference>
<accession>A0A285UCA6</accession>
<reference evidence="2" key="1">
    <citation type="submission" date="2017-08" db="EMBL/GenBank/DDBJ databases">
        <authorList>
            <person name="Varghese N."/>
            <person name="Submissions S."/>
        </authorList>
    </citation>
    <scope>NUCLEOTIDE SEQUENCE [LARGE SCALE GENOMIC DNA]</scope>
    <source>
        <strain evidence="2">JC23</strain>
    </source>
</reference>
<name>A0A285UCA6_9BACL</name>
<sequence>MEEIYDFVYSTPKVEVRTSEIGPINIDQLCDGALRTYFEDLSDNTVDLLVKVRNGSTACLMTLVIELKNGNVIERAVPTPPCEGPIGFYAMALDNVKKVSVRCSGCTSGELCEGEIQFTRTFCVSSAEEKKKKISVKNTEEIPTDTETIKSIFNLIAVVTLANILNSNLAQNQESHCIRGLPERRQESPVKRQVRKTKCRQEYKLEKRRKNRYRRVKKISSYFEDDLSERLLIYL</sequence>
<dbReference type="OrthoDB" id="2924138at2"/>
<protein>
    <recommendedName>
        <fullName evidence="3">Spore coat protein Z</fullName>
    </recommendedName>
</protein>
<dbReference type="RefSeq" id="WP_097149224.1">
    <property type="nucleotide sequence ID" value="NZ_OBQC01000005.1"/>
</dbReference>
<evidence type="ECO:0008006" key="3">
    <source>
        <dbReference type="Google" id="ProtNLM"/>
    </source>
</evidence>